<gene>
    <name evidence="10" type="ORF">C5750_19850</name>
</gene>
<evidence type="ECO:0000313" key="11">
    <source>
        <dbReference type="Proteomes" id="UP000238563"/>
    </source>
</evidence>
<feature type="transmembrane region" description="Helical" evidence="9">
    <location>
        <begin position="84"/>
        <end position="103"/>
    </location>
</feature>
<dbReference type="PANTHER" id="PTHR30561">
    <property type="entry name" value="SMR FAMILY PROTON-DEPENDENT DRUG EFFLUX TRANSPORTER SUGE"/>
    <property type="match status" value="1"/>
</dbReference>
<protein>
    <submittedName>
        <fullName evidence="10">QacE family quaternary ammonium compound efflux SMR transporter</fullName>
    </submittedName>
</protein>
<keyword evidence="4 8" id="KW-0812">Transmembrane</keyword>
<reference evidence="10 11" key="1">
    <citation type="submission" date="2018-02" db="EMBL/GenBank/DDBJ databases">
        <title>The draft genome of Phyllobacterium myrsinacearum DSM5892.</title>
        <authorList>
            <person name="Li L."/>
            <person name="Liu L."/>
            <person name="Zhang X."/>
            <person name="Wang T."/>
        </authorList>
    </citation>
    <scope>NUCLEOTIDE SEQUENCE [LARGE SCALE GENOMIC DNA]</scope>
    <source>
        <strain evidence="10 11">DSM 5892</strain>
    </source>
</reference>
<evidence type="ECO:0000256" key="7">
    <source>
        <dbReference type="ARBA" id="ARBA00038032"/>
    </source>
</evidence>
<dbReference type="OrthoDB" id="9808638at2"/>
<sequence>MTYFYLFVAIIFEVAATSALKQADGFTRLWPSLICLAGYAAAFYFLSILVKTMPVGIVYAIWSGAGIVLIAAIGWFWFKQPLDMPAIIGLSLIIAGVLIVNLFSGTVGH</sequence>
<evidence type="ECO:0000313" key="10">
    <source>
        <dbReference type="EMBL" id="PRD51200.1"/>
    </source>
</evidence>
<feature type="transmembrane region" description="Helical" evidence="9">
    <location>
        <begin position="29"/>
        <end position="50"/>
    </location>
</feature>
<name>A0A2S9JE75_9HYPH</name>
<dbReference type="PANTHER" id="PTHR30561:SF1">
    <property type="entry name" value="MULTIDRUG TRANSPORTER EMRE"/>
    <property type="match status" value="1"/>
</dbReference>
<accession>A0A2S9JE75</accession>
<proteinExistence type="inferred from homology"/>
<evidence type="ECO:0000256" key="8">
    <source>
        <dbReference type="RuleBase" id="RU003942"/>
    </source>
</evidence>
<evidence type="ECO:0000256" key="2">
    <source>
        <dbReference type="ARBA" id="ARBA00022448"/>
    </source>
</evidence>
<dbReference type="RefSeq" id="WP_105736155.1">
    <property type="nucleotide sequence ID" value="NZ_PVBT01000006.1"/>
</dbReference>
<feature type="transmembrane region" description="Helical" evidence="9">
    <location>
        <begin position="57"/>
        <end position="78"/>
    </location>
</feature>
<dbReference type="AlphaFoldDB" id="A0A2S9JE75"/>
<dbReference type="SUPFAM" id="SSF103481">
    <property type="entry name" value="Multidrug resistance efflux transporter EmrE"/>
    <property type="match status" value="1"/>
</dbReference>
<dbReference type="GO" id="GO:0005886">
    <property type="term" value="C:plasma membrane"/>
    <property type="evidence" value="ECO:0007669"/>
    <property type="project" value="UniProtKB-SubCell"/>
</dbReference>
<evidence type="ECO:0000256" key="1">
    <source>
        <dbReference type="ARBA" id="ARBA00004651"/>
    </source>
</evidence>
<dbReference type="InterPro" id="IPR000390">
    <property type="entry name" value="Small_drug/metabolite_transptr"/>
</dbReference>
<keyword evidence="11" id="KW-1185">Reference proteome</keyword>
<dbReference type="EMBL" id="PVBT01000006">
    <property type="protein sequence ID" value="PRD51200.1"/>
    <property type="molecule type" value="Genomic_DNA"/>
</dbReference>
<dbReference type="Pfam" id="PF00893">
    <property type="entry name" value="Multi_Drug_Res"/>
    <property type="match status" value="1"/>
</dbReference>
<evidence type="ECO:0000256" key="3">
    <source>
        <dbReference type="ARBA" id="ARBA00022475"/>
    </source>
</evidence>
<dbReference type="InterPro" id="IPR045324">
    <property type="entry name" value="Small_multidrug_res"/>
</dbReference>
<dbReference type="Proteomes" id="UP000238563">
    <property type="component" value="Unassembled WGS sequence"/>
</dbReference>
<dbReference type="GO" id="GO:0015199">
    <property type="term" value="F:amino-acid betaine transmembrane transporter activity"/>
    <property type="evidence" value="ECO:0007669"/>
    <property type="project" value="TreeGrafter"/>
</dbReference>
<comment type="caution">
    <text evidence="10">The sequence shown here is derived from an EMBL/GenBank/DDBJ whole genome shotgun (WGS) entry which is preliminary data.</text>
</comment>
<dbReference type="InterPro" id="IPR037185">
    <property type="entry name" value="EmrE-like"/>
</dbReference>
<comment type="similarity">
    <text evidence="7 8">Belongs to the drug/metabolite transporter (DMT) superfamily. Small multidrug resistance (SMR) (TC 2.A.7.1) family.</text>
</comment>
<comment type="subcellular location">
    <subcellularLocation>
        <location evidence="1 8">Cell membrane</location>
        <topology evidence="1 8">Multi-pass membrane protein</topology>
    </subcellularLocation>
</comment>
<evidence type="ECO:0000256" key="9">
    <source>
        <dbReference type="SAM" id="Phobius"/>
    </source>
</evidence>
<organism evidence="10 11">
    <name type="scientific">Phyllobacterium myrsinacearum</name>
    <dbReference type="NCBI Taxonomy" id="28101"/>
    <lineage>
        <taxon>Bacteria</taxon>
        <taxon>Pseudomonadati</taxon>
        <taxon>Pseudomonadota</taxon>
        <taxon>Alphaproteobacteria</taxon>
        <taxon>Hyphomicrobiales</taxon>
        <taxon>Phyllobacteriaceae</taxon>
        <taxon>Phyllobacterium</taxon>
    </lineage>
</organism>
<evidence type="ECO:0000256" key="5">
    <source>
        <dbReference type="ARBA" id="ARBA00022989"/>
    </source>
</evidence>
<dbReference type="GO" id="GO:0015297">
    <property type="term" value="F:antiporter activity"/>
    <property type="evidence" value="ECO:0007669"/>
    <property type="project" value="TreeGrafter"/>
</dbReference>
<dbReference type="Gene3D" id="1.10.3730.20">
    <property type="match status" value="1"/>
</dbReference>
<evidence type="ECO:0000256" key="4">
    <source>
        <dbReference type="ARBA" id="ARBA00022692"/>
    </source>
</evidence>
<keyword evidence="2" id="KW-0813">Transport</keyword>
<dbReference type="FunFam" id="1.10.3730.20:FF:000001">
    <property type="entry name" value="Quaternary ammonium compound resistance transporter SugE"/>
    <property type="match status" value="1"/>
</dbReference>
<keyword evidence="3" id="KW-1003">Cell membrane</keyword>
<keyword evidence="5 9" id="KW-1133">Transmembrane helix</keyword>
<dbReference type="GO" id="GO:0031460">
    <property type="term" value="P:glycine betaine transport"/>
    <property type="evidence" value="ECO:0007669"/>
    <property type="project" value="TreeGrafter"/>
</dbReference>
<keyword evidence="6 9" id="KW-0472">Membrane</keyword>
<evidence type="ECO:0000256" key="6">
    <source>
        <dbReference type="ARBA" id="ARBA00023136"/>
    </source>
</evidence>
<dbReference type="GO" id="GO:0015220">
    <property type="term" value="F:choline transmembrane transporter activity"/>
    <property type="evidence" value="ECO:0007669"/>
    <property type="project" value="TreeGrafter"/>
</dbReference>
<dbReference type="GO" id="GO:1990961">
    <property type="term" value="P:xenobiotic detoxification by transmembrane export across the plasma membrane"/>
    <property type="evidence" value="ECO:0007669"/>
    <property type="project" value="UniProtKB-ARBA"/>
</dbReference>